<gene>
    <name evidence="10" type="ORF">S03H2_68772</name>
</gene>
<reference evidence="10" key="1">
    <citation type="journal article" date="2014" name="Front. Microbiol.">
        <title>High frequency of phylogenetically diverse reductive dehalogenase-homologous genes in deep subseafloor sedimentary metagenomes.</title>
        <authorList>
            <person name="Kawai M."/>
            <person name="Futagami T."/>
            <person name="Toyoda A."/>
            <person name="Takaki Y."/>
            <person name="Nishi S."/>
            <person name="Hori S."/>
            <person name="Arai W."/>
            <person name="Tsubouchi T."/>
            <person name="Morono Y."/>
            <person name="Uchiyama I."/>
            <person name="Ito T."/>
            <person name="Fujiyama A."/>
            <person name="Inagaki F."/>
            <person name="Takami H."/>
        </authorList>
    </citation>
    <scope>NUCLEOTIDE SEQUENCE</scope>
    <source>
        <strain evidence="10">Expedition CK06-06</strain>
    </source>
</reference>
<comment type="caution">
    <text evidence="10">The sequence shown here is derived from an EMBL/GenBank/DDBJ whole genome shotgun (WGS) entry which is preliminary data.</text>
</comment>
<evidence type="ECO:0000256" key="4">
    <source>
        <dbReference type="ARBA" id="ARBA00017720"/>
    </source>
</evidence>
<keyword evidence="8" id="KW-0368">Histidine biosynthesis</keyword>
<dbReference type="FunFam" id="3.10.20.810:FF:000001">
    <property type="entry name" value="Histidine biosynthesis bifunctional protein HisIE"/>
    <property type="match status" value="1"/>
</dbReference>
<organism evidence="10">
    <name type="scientific">marine sediment metagenome</name>
    <dbReference type="NCBI Taxonomy" id="412755"/>
    <lineage>
        <taxon>unclassified sequences</taxon>
        <taxon>metagenomes</taxon>
        <taxon>ecological metagenomes</taxon>
    </lineage>
</organism>
<name>X1KWQ8_9ZZZZ</name>
<dbReference type="Gene3D" id="3.10.20.810">
    <property type="entry name" value="Phosphoribosyl-AMP cyclohydrolase"/>
    <property type="match status" value="1"/>
</dbReference>
<evidence type="ECO:0000256" key="6">
    <source>
        <dbReference type="ARBA" id="ARBA00022605"/>
    </source>
</evidence>
<dbReference type="SUPFAM" id="SSF141734">
    <property type="entry name" value="HisI-like"/>
    <property type="match status" value="1"/>
</dbReference>
<dbReference type="PANTHER" id="PTHR42945:SF1">
    <property type="entry name" value="HISTIDINE BIOSYNTHESIS BIFUNCTIONAL PROTEIN HIS7"/>
    <property type="match status" value="1"/>
</dbReference>
<dbReference type="AlphaFoldDB" id="X1KWQ8"/>
<dbReference type="Pfam" id="PF01502">
    <property type="entry name" value="PRA-CH"/>
    <property type="match status" value="1"/>
</dbReference>
<dbReference type="InterPro" id="IPR002496">
    <property type="entry name" value="PRib_AMP_CycHydrolase_dom"/>
</dbReference>
<dbReference type="PANTHER" id="PTHR42945">
    <property type="entry name" value="HISTIDINE BIOSYNTHESIS BIFUNCTIONAL PROTEIN"/>
    <property type="match status" value="1"/>
</dbReference>
<feature type="non-terminal residue" evidence="10">
    <location>
        <position position="134"/>
    </location>
</feature>
<evidence type="ECO:0000256" key="7">
    <source>
        <dbReference type="ARBA" id="ARBA00022801"/>
    </source>
</evidence>
<dbReference type="InterPro" id="IPR026660">
    <property type="entry name" value="PRA-CH"/>
</dbReference>
<dbReference type="GO" id="GO:0004636">
    <property type="term" value="F:phosphoribosyl-ATP diphosphatase activity"/>
    <property type="evidence" value="ECO:0007669"/>
    <property type="project" value="UniProtKB-ARBA"/>
</dbReference>
<dbReference type="EC" id="3.5.4.19" evidence="3"/>
<dbReference type="UniPathway" id="UPA00031">
    <property type="reaction ID" value="UER00008"/>
</dbReference>
<dbReference type="EMBL" id="BARU01045280">
    <property type="protein sequence ID" value="GAH86418.1"/>
    <property type="molecule type" value="Genomic_DNA"/>
</dbReference>
<dbReference type="GO" id="GO:0000105">
    <property type="term" value="P:L-histidine biosynthetic process"/>
    <property type="evidence" value="ECO:0007669"/>
    <property type="project" value="UniProtKB-UniPathway"/>
</dbReference>
<dbReference type="NCBIfam" id="NF000768">
    <property type="entry name" value="PRK00051.1"/>
    <property type="match status" value="1"/>
</dbReference>
<evidence type="ECO:0000256" key="2">
    <source>
        <dbReference type="ARBA" id="ARBA00005169"/>
    </source>
</evidence>
<evidence type="ECO:0000256" key="8">
    <source>
        <dbReference type="ARBA" id="ARBA00023102"/>
    </source>
</evidence>
<protein>
    <recommendedName>
        <fullName evidence="4">Histidine biosynthesis bifunctional protein HisIE</fullName>
        <ecNumber evidence="3">3.5.4.19</ecNumber>
    </recommendedName>
</protein>
<dbReference type="GO" id="GO:0004635">
    <property type="term" value="F:phosphoribosyl-AMP cyclohydrolase activity"/>
    <property type="evidence" value="ECO:0007669"/>
    <property type="project" value="UniProtKB-EC"/>
</dbReference>
<keyword evidence="5" id="KW-0963">Cytoplasm</keyword>
<feature type="domain" description="Phosphoribosyl-AMP cyclohydrolase" evidence="9">
    <location>
        <begin position="37"/>
        <end position="110"/>
    </location>
</feature>
<dbReference type="InterPro" id="IPR038019">
    <property type="entry name" value="PRib_AMP_CycHydrolase_sf"/>
</dbReference>
<evidence type="ECO:0000256" key="3">
    <source>
        <dbReference type="ARBA" id="ARBA00012721"/>
    </source>
</evidence>
<evidence type="ECO:0000313" key="10">
    <source>
        <dbReference type="EMBL" id="GAH86418.1"/>
    </source>
</evidence>
<keyword evidence="6" id="KW-0028">Amino-acid biosynthesis</keyword>
<evidence type="ECO:0000256" key="1">
    <source>
        <dbReference type="ARBA" id="ARBA00000024"/>
    </source>
</evidence>
<accession>X1KWQ8</accession>
<sequence length="134" mass="15074">MAANKNIEEGSEFIPKFDDNGLIPAIAQDAKTGQILMVAYMNRAALNLTIQTGYATYFSRSRQKLWKKGEESGHFQKVEQILADCDQDCLILKVAVYAGQCHIGYQSCFYRALKQGSDKELVFIAEKVFDPKKV</sequence>
<proteinExistence type="inferred from homology"/>
<comment type="pathway">
    <text evidence="2">Amino-acid biosynthesis; L-histidine biosynthesis; L-histidine from 5-phospho-alpha-D-ribose 1-diphosphate: step 3/9.</text>
</comment>
<dbReference type="HAMAP" id="MF_01021">
    <property type="entry name" value="HisI"/>
    <property type="match status" value="1"/>
</dbReference>
<keyword evidence="7" id="KW-0378">Hydrolase</keyword>
<comment type="catalytic activity">
    <reaction evidence="1">
        <text>1-(5-phospho-beta-D-ribosyl)-5'-AMP + H2O = 1-(5-phospho-beta-D-ribosyl)-5-[(5-phospho-beta-D-ribosylamino)methylideneamino]imidazole-4-carboxamide</text>
        <dbReference type="Rhea" id="RHEA:20049"/>
        <dbReference type="ChEBI" id="CHEBI:15377"/>
        <dbReference type="ChEBI" id="CHEBI:58435"/>
        <dbReference type="ChEBI" id="CHEBI:59457"/>
        <dbReference type="EC" id="3.5.4.19"/>
    </reaction>
</comment>
<evidence type="ECO:0000256" key="5">
    <source>
        <dbReference type="ARBA" id="ARBA00022490"/>
    </source>
</evidence>
<evidence type="ECO:0000259" key="9">
    <source>
        <dbReference type="Pfam" id="PF01502"/>
    </source>
</evidence>